<dbReference type="GO" id="GO:0016787">
    <property type="term" value="F:hydrolase activity"/>
    <property type="evidence" value="ECO:0007669"/>
    <property type="project" value="UniProtKB-KW"/>
</dbReference>
<evidence type="ECO:0000256" key="3">
    <source>
        <dbReference type="RuleBase" id="RU361235"/>
    </source>
</evidence>
<evidence type="ECO:0000313" key="6">
    <source>
        <dbReference type="Proteomes" id="UP001215280"/>
    </source>
</evidence>
<dbReference type="PANTHER" id="PTHR11559">
    <property type="entry name" value="CARBOXYLESTERASE"/>
    <property type="match status" value="1"/>
</dbReference>
<name>A0AAD7NLT2_9AGAR</name>
<dbReference type="EMBL" id="JARJLG010000033">
    <property type="protein sequence ID" value="KAJ7766385.1"/>
    <property type="molecule type" value="Genomic_DNA"/>
</dbReference>
<reference evidence="5" key="1">
    <citation type="submission" date="2023-03" db="EMBL/GenBank/DDBJ databases">
        <title>Massive genome expansion in bonnet fungi (Mycena s.s.) driven by repeated elements and novel gene families across ecological guilds.</title>
        <authorList>
            <consortium name="Lawrence Berkeley National Laboratory"/>
            <person name="Harder C.B."/>
            <person name="Miyauchi S."/>
            <person name="Viragh M."/>
            <person name="Kuo A."/>
            <person name="Thoen E."/>
            <person name="Andreopoulos B."/>
            <person name="Lu D."/>
            <person name="Skrede I."/>
            <person name="Drula E."/>
            <person name="Henrissat B."/>
            <person name="Morin E."/>
            <person name="Kohler A."/>
            <person name="Barry K."/>
            <person name="LaButti K."/>
            <person name="Morin E."/>
            <person name="Salamov A."/>
            <person name="Lipzen A."/>
            <person name="Mereny Z."/>
            <person name="Hegedus B."/>
            <person name="Baldrian P."/>
            <person name="Stursova M."/>
            <person name="Weitz H."/>
            <person name="Taylor A."/>
            <person name="Grigoriev I.V."/>
            <person name="Nagy L.G."/>
            <person name="Martin F."/>
            <person name="Kauserud H."/>
        </authorList>
    </citation>
    <scope>NUCLEOTIDE SEQUENCE</scope>
    <source>
        <strain evidence="5">CBHHK188m</strain>
    </source>
</reference>
<evidence type="ECO:0000256" key="1">
    <source>
        <dbReference type="ARBA" id="ARBA00005964"/>
    </source>
</evidence>
<feature type="chain" id="PRO_5041779985" description="Carboxylic ester hydrolase" evidence="3">
    <location>
        <begin position="19"/>
        <end position="564"/>
    </location>
</feature>
<accession>A0AAD7NLT2</accession>
<dbReference type="SUPFAM" id="SSF53474">
    <property type="entry name" value="alpha/beta-Hydrolases"/>
    <property type="match status" value="1"/>
</dbReference>
<evidence type="ECO:0000259" key="4">
    <source>
        <dbReference type="Pfam" id="PF00135"/>
    </source>
</evidence>
<dbReference type="InterPro" id="IPR050309">
    <property type="entry name" value="Type-B_Carboxylest/Lipase"/>
</dbReference>
<dbReference type="AlphaFoldDB" id="A0AAD7NLT2"/>
<feature type="signal peptide" evidence="3">
    <location>
        <begin position="1"/>
        <end position="18"/>
    </location>
</feature>
<dbReference type="PROSITE" id="PS00122">
    <property type="entry name" value="CARBOXYLESTERASE_B_1"/>
    <property type="match status" value="1"/>
</dbReference>
<dbReference type="InterPro" id="IPR029058">
    <property type="entry name" value="AB_hydrolase_fold"/>
</dbReference>
<dbReference type="InterPro" id="IPR002018">
    <property type="entry name" value="CarbesteraseB"/>
</dbReference>
<protein>
    <recommendedName>
        <fullName evidence="3">Carboxylic ester hydrolase</fullName>
        <ecNumber evidence="3">3.1.1.-</ecNumber>
    </recommendedName>
</protein>
<keyword evidence="2 3" id="KW-0378">Hydrolase</keyword>
<comment type="caution">
    <text evidence="5">The sequence shown here is derived from an EMBL/GenBank/DDBJ whole genome shotgun (WGS) entry which is preliminary data.</text>
</comment>
<dbReference type="Proteomes" id="UP001215280">
    <property type="component" value="Unassembled WGS sequence"/>
</dbReference>
<evidence type="ECO:0000313" key="5">
    <source>
        <dbReference type="EMBL" id="KAJ7766385.1"/>
    </source>
</evidence>
<dbReference type="Gene3D" id="3.40.50.1820">
    <property type="entry name" value="alpha/beta hydrolase"/>
    <property type="match status" value="1"/>
</dbReference>
<dbReference type="EC" id="3.1.1.-" evidence="3"/>
<dbReference type="Pfam" id="PF00135">
    <property type="entry name" value="COesterase"/>
    <property type="match status" value="1"/>
</dbReference>
<feature type="domain" description="Carboxylesterase type B" evidence="4">
    <location>
        <begin position="21"/>
        <end position="478"/>
    </location>
</feature>
<sequence>MSTNRFLLFCAFLSVGSACGPIVSLDYGTFEGARDGNLTKFLGVPFARPTARFELPQAPIRLHGLQNAIAFGPACPQQALSPGPISFPNHTVVSEACLTLDVFKPRSAHRHSNLPVFVWLYGGGFEIGASSDNDLRPAVERSIILGEPVVMVAPNYRLSAFGFLAGKEIGDAGLTNLGLRDQILALRWVQKHIHEFGGDPERVVLGGFSAGSISTGLLQTSNKRNSSSLFRGVFMASGFSFPTPTVVDGQGAYDDLVAVNNCTNARDTLDCLRRVPFDAFLATVDKTPNFFSYRSLSERWIPRVDGDVIMRDPVESVARGVFAQMPSMVGDVDDEGTVFAFSSTNVTTDAEFVEYIRSIYFPDATHAQISRLAELYPRNPPKGSPFGTGDANQVTPEFKRIAAFEGDILGTTFRRLFLDHATQSTWSWLSKRGKSTPNLGAFHGSDISMWLPLNATAATDNVAGDALINFINTLDPNRSGAPKPFASTAVVFWPKWITPSEDGPSSLLTFSDPAVINVTADIFRSEAVEYLTSLFLEGFVIPEVGLQEPVLSDDRAQVYVGRPL</sequence>
<comment type="similarity">
    <text evidence="1 3">Belongs to the type-B carboxylesterase/lipase family.</text>
</comment>
<dbReference type="InterPro" id="IPR019826">
    <property type="entry name" value="Carboxylesterase_B_AS"/>
</dbReference>
<keyword evidence="6" id="KW-1185">Reference proteome</keyword>
<proteinExistence type="inferred from homology"/>
<organism evidence="5 6">
    <name type="scientific">Mycena maculata</name>
    <dbReference type="NCBI Taxonomy" id="230809"/>
    <lineage>
        <taxon>Eukaryota</taxon>
        <taxon>Fungi</taxon>
        <taxon>Dikarya</taxon>
        <taxon>Basidiomycota</taxon>
        <taxon>Agaricomycotina</taxon>
        <taxon>Agaricomycetes</taxon>
        <taxon>Agaricomycetidae</taxon>
        <taxon>Agaricales</taxon>
        <taxon>Marasmiineae</taxon>
        <taxon>Mycenaceae</taxon>
        <taxon>Mycena</taxon>
    </lineage>
</organism>
<dbReference type="PROSITE" id="PS51257">
    <property type="entry name" value="PROKAR_LIPOPROTEIN"/>
    <property type="match status" value="1"/>
</dbReference>
<evidence type="ECO:0000256" key="2">
    <source>
        <dbReference type="ARBA" id="ARBA00022801"/>
    </source>
</evidence>
<keyword evidence="3" id="KW-0732">Signal</keyword>
<gene>
    <name evidence="5" type="ORF">DFH07DRAFT_352578</name>
</gene>